<gene>
    <name evidence="3" type="ORF">JS530_06315</name>
</gene>
<feature type="region of interest" description="Disordered" evidence="1">
    <location>
        <begin position="1"/>
        <end position="23"/>
    </location>
</feature>
<dbReference type="RefSeq" id="WP_214376318.1">
    <property type="nucleotide sequence ID" value="NZ_JAFEJU010000003.1"/>
</dbReference>
<feature type="compositionally biased region" description="Low complexity" evidence="1">
    <location>
        <begin position="9"/>
        <end position="21"/>
    </location>
</feature>
<evidence type="ECO:0000313" key="4">
    <source>
        <dbReference type="Proteomes" id="UP000711736"/>
    </source>
</evidence>
<comment type="caution">
    <text evidence="3">The sequence shown here is derived from an EMBL/GenBank/DDBJ whole genome shotgun (WGS) entry which is preliminary data.</text>
</comment>
<dbReference type="Proteomes" id="UP000711736">
    <property type="component" value="Unassembled WGS sequence"/>
</dbReference>
<feature type="transmembrane region" description="Helical" evidence="2">
    <location>
        <begin position="93"/>
        <end position="126"/>
    </location>
</feature>
<evidence type="ECO:0000313" key="3">
    <source>
        <dbReference type="EMBL" id="MBT1175116.1"/>
    </source>
</evidence>
<sequence length="288" mass="32053">MSSSTWDVSESPAAASTSAPARKPVPLSKPLWVQGSPDVAKHAAWAERASGGFGFVMGVIGILVLLCFIITGIGGIQYRIGTMWHTHHGDDPYIVVTATDVVLILLCILFIAFPALFILSMIWTYIDNTKNRIAKRKFQSDPRTLGVRTNVFDPDIVFVSAPDKDDHDNGTDEFNIHTIIFQPTTTFPDFRMLAYVPTDMWKQYSGARIPRNPSGIRKCMAWLTLRIYGARIGIVDIEPIDAEQVIKAYDRNGRDAEGFEYPDTAGTELDSGRYLIRGSARSHFGFDF</sequence>
<organism evidence="3 4">
    <name type="scientific">Bifidobacterium colobi</name>
    <dbReference type="NCBI Taxonomy" id="2809026"/>
    <lineage>
        <taxon>Bacteria</taxon>
        <taxon>Bacillati</taxon>
        <taxon>Actinomycetota</taxon>
        <taxon>Actinomycetes</taxon>
        <taxon>Bifidobacteriales</taxon>
        <taxon>Bifidobacteriaceae</taxon>
        <taxon>Bifidobacterium</taxon>
    </lineage>
</organism>
<evidence type="ECO:0000256" key="2">
    <source>
        <dbReference type="SAM" id="Phobius"/>
    </source>
</evidence>
<dbReference type="EMBL" id="JAFEJU010000003">
    <property type="protein sequence ID" value="MBT1175116.1"/>
    <property type="molecule type" value="Genomic_DNA"/>
</dbReference>
<protein>
    <submittedName>
        <fullName evidence="3">Uncharacterized protein</fullName>
    </submittedName>
</protein>
<feature type="transmembrane region" description="Helical" evidence="2">
    <location>
        <begin position="51"/>
        <end position="73"/>
    </location>
</feature>
<reference evidence="3 4" key="1">
    <citation type="journal article" date="2021" name="Environ. Microbiol.">
        <title>Genetic insights into the dark matter of the mammalian gut microbiota through targeted genome reconstruction.</title>
        <authorList>
            <person name="Lugli G.A."/>
            <person name="Alessandri G."/>
            <person name="Milani C."/>
            <person name="Viappiani A."/>
            <person name="Fontana F."/>
            <person name="Tarracchini C."/>
            <person name="Mancabelli L."/>
            <person name="Argentini C."/>
            <person name="Ruiz L."/>
            <person name="Margolles A."/>
            <person name="van Sinderen D."/>
            <person name="Turroni F."/>
            <person name="Ventura M."/>
        </authorList>
    </citation>
    <scope>NUCLEOTIDE SEQUENCE [LARGE SCALE GENOMIC DNA]</scope>
    <source>
        <strain evidence="3 4">LC6</strain>
    </source>
</reference>
<evidence type="ECO:0000256" key="1">
    <source>
        <dbReference type="SAM" id="MobiDB-lite"/>
    </source>
</evidence>
<keyword evidence="2" id="KW-1133">Transmembrane helix</keyword>
<keyword evidence="2" id="KW-0472">Membrane</keyword>
<proteinExistence type="predicted"/>
<accession>A0ABS5UVG5</accession>
<name>A0ABS5UVG5_9BIFI</name>
<keyword evidence="4" id="KW-1185">Reference proteome</keyword>
<keyword evidence="2" id="KW-0812">Transmembrane</keyword>